<dbReference type="Gene3D" id="3.30.70.2390">
    <property type="match status" value="1"/>
</dbReference>
<evidence type="ECO:0000256" key="1">
    <source>
        <dbReference type="SAM" id="Phobius"/>
    </source>
</evidence>
<reference evidence="3" key="1">
    <citation type="journal article" date="2021" name="Nat. Microbiol.">
        <title>Cocultivation of an ultrasmall environmental parasitic bacterium with lytic ability against bacteria associated with wastewater foams.</title>
        <authorList>
            <person name="Batinovic S."/>
            <person name="Rose J.J.A."/>
            <person name="Ratcliffe J."/>
            <person name="Seviour R.J."/>
            <person name="Petrovski S."/>
        </authorList>
    </citation>
    <scope>NUCLEOTIDE SEQUENCE</scope>
    <source>
        <strain evidence="3">CON9</strain>
    </source>
</reference>
<keyword evidence="1" id="KW-0812">Transmembrane</keyword>
<accession>A0ABX6IN56</accession>
<name>A0ABX6IN56_9ACTN</name>
<proteinExistence type="predicted"/>
<organism evidence="3 4">
    <name type="scientific">Gordonia pseudamarae</name>
    <dbReference type="NCBI Taxonomy" id="2831662"/>
    <lineage>
        <taxon>Bacteria</taxon>
        <taxon>Bacillati</taxon>
        <taxon>Actinomycetota</taxon>
        <taxon>Actinomycetes</taxon>
        <taxon>Mycobacteriales</taxon>
        <taxon>Gordoniaceae</taxon>
        <taxon>Gordonia</taxon>
    </lineage>
</organism>
<gene>
    <name evidence="3" type="ORF">GII31_19805</name>
</gene>
<dbReference type="RefSeq" id="WP_213245080.1">
    <property type="nucleotide sequence ID" value="NZ_CP045806.1"/>
</dbReference>
<dbReference type="Pfam" id="PF13399">
    <property type="entry name" value="LytR_C"/>
    <property type="match status" value="1"/>
</dbReference>
<sequence>MKADREQNNLPLRAGAMLLLAVAVVFFGLAWHSAASGGDDPEKELAEAGAKLPAASLSTSVAATTSSSATTTKAPSLCVFNAGTVAGLAGDVATELEGKGFTVSEPANLTTDSITENTIFYDSGDRSAAQRVSKALGGSVSVEARPDVFTECPDGMPVIVVTR</sequence>
<feature type="domain" description="LytR/CpsA/Psr regulator C-terminal" evidence="2">
    <location>
        <begin position="79"/>
        <end position="159"/>
    </location>
</feature>
<evidence type="ECO:0000313" key="4">
    <source>
        <dbReference type="Proteomes" id="UP001059836"/>
    </source>
</evidence>
<keyword evidence="1" id="KW-0472">Membrane</keyword>
<keyword evidence="4" id="KW-1185">Reference proteome</keyword>
<dbReference type="InterPro" id="IPR027381">
    <property type="entry name" value="LytR/CpsA/Psr_C"/>
</dbReference>
<feature type="transmembrane region" description="Helical" evidence="1">
    <location>
        <begin position="12"/>
        <end position="31"/>
    </location>
</feature>
<keyword evidence="1" id="KW-1133">Transmembrane helix</keyword>
<protein>
    <submittedName>
        <fullName evidence="3">LytR family transcriptional regulator</fullName>
    </submittedName>
</protein>
<dbReference type="Proteomes" id="UP001059836">
    <property type="component" value="Chromosome"/>
</dbReference>
<evidence type="ECO:0000313" key="3">
    <source>
        <dbReference type="EMBL" id="QHN36809.1"/>
    </source>
</evidence>
<dbReference type="EMBL" id="CP045809">
    <property type="protein sequence ID" value="QHN36809.1"/>
    <property type="molecule type" value="Genomic_DNA"/>
</dbReference>
<evidence type="ECO:0000259" key="2">
    <source>
        <dbReference type="Pfam" id="PF13399"/>
    </source>
</evidence>